<dbReference type="OMA" id="MCPEVCL"/>
<feature type="compositionally biased region" description="Low complexity" evidence="1">
    <location>
        <begin position="628"/>
        <end position="641"/>
    </location>
</feature>
<sequence length="641" mass="65693">MGDSSPGKAFSGQGPSPHFPVNPHLLGQCSDPFDSQQSLSRALPLGAGGGSNAGCSSAPFLTPPSALGGAVPRCLLGPAAPCLTGWPFPLAGSTSSSLCEHWVSRLPGSKPPSVTSAASSRRTSLASLSESVELMGERSEDDGGFSTRPFVRSVQRQNLSSRSSVTSPLATNENGIRPSWSLSAKLQMRSNSASPVHGSSGTLERIGESADDRVATSCFGSRRSLSGSPVEPRAVGSSSRGQQDSRTLGRAPLAVMEGVLRDDAPAWKAPSKTALQVDRNAPLGPFDNNNQIAFVDQSDSVESSPVKDGQNFGWPGKPDAGSPLQAPPSQESLGPGSGLKLGRAALSSQDSLTSHRSVASPPSSKALPKAPHSRSKLDSCRASGRPGSPAARPGKKDSGGKGPESASAPPAQPKHRPVSSPSSSSAARRSSSGGSGRGHPPSGKGRTSERGLSREGSKLSMGLEKMGGATSPRTNSPRLGQARGEGRPPESKHVRSTSLASLRSPGPGPRPSLKRDSKSEEKGLSFFKSALRQKETRRSADLGKTTLLAKKAGGGSCKAVGKTLSEEKLLEKATLPKASVAAKDPPFVPTKRSLLTACKSQSSQPEGSLKSPGGGRAAINKALPKLPPGVSSPTCTSSVSP</sequence>
<evidence type="ECO:0000313" key="3">
    <source>
        <dbReference type="Proteomes" id="UP000472273"/>
    </source>
</evidence>
<evidence type="ECO:0000256" key="1">
    <source>
        <dbReference type="SAM" id="MobiDB-lite"/>
    </source>
</evidence>
<reference evidence="2" key="2">
    <citation type="submission" date="2025-09" db="UniProtKB">
        <authorList>
            <consortium name="Ensembl"/>
        </authorList>
    </citation>
    <scope>IDENTIFICATION</scope>
</reference>
<feature type="compositionally biased region" description="Low complexity" evidence="1">
    <location>
        <begin position="357"/>
        <end position="370"/>
    </location>
</feature>
<protein>
    <submittedName>
        <fullName evidence="2">Uncharacterized protein</fullName>
    </submittedName>
</protein>
<feature type="compositionally biased region" description="Basic and acidic residues" evidence="1">
    <location>
        <begin position="484"/>
        <end position="493"/>
    </location>
</feature>
<dbReference type="Ensembl" id="ENSPTXT00000026536.1">
    <property type="protein sequence ID" value="ENSPTXP00000025738.1"/>
    <property type="gene ID" value="ENSPTXG00000017899.1"/>
</dbReference>
<feature type="compositionally biased region" description="Polar residues" evidence="1">
    <location>
        <begin position="191"/>
        <end position="202"/>
    </location>
</feature>
<evidence type="ECO:0000313" key="2">
    <source>
        <dbReference type="Ensembl" id="ENSPTXP00000025738.1"/>
    </source>
</evidence>
<dbReference type="AlphaFoldDB" id="A0A670ZSH3"/>
<feature type="compositionally biased region" description="Basic and acidic residues" evidence="1">
    <location>
        <begin position="513"/>
        <end position="523"/>
    </location>
</feature>
<feature type="region of interest" description="Disordered" evidence="1">
    <location>
        <begin position="191"/>
        <end position="250"/>
    </location>
</feature>
<feature type="region of interest" description="Disordered" evidence="1">
    <location>
        <begin position="278"/>
        <end position="641"/>
    </location>
</feature>
<organism evidence="2 3">
    <name type="scientific">Pseudonaja textilis</name>
    <name type="common">Eastern brown snake</name>
    <dbReference type="NCBI Taxonomy" id="8673"/>
    <lineage>
        <taxon>Eukaryota</taxon>
        <taxon>Metazoa</taxon>
        <taxon>Chordata</taxon>
        <taxon>Craniata</taxon>
        <taxon>Vertebrata</taxon>
        <taxon>Euteleostomi</taxon>
        <taxon>Lepidosauria</taxon>
        <taxon>Squamata</taxon>
        <taxon>Bifurcata</taxon>
        <taxon>Unidentata</taxon>
        <taxon>Episquamata</taxon>
        <taxon>Toxicofera</taxon>
        <taxon>Serpentes</taxon>
        <taxon>Colubroidea</taxon>
        <taxon>Elapidae</taxon>
        <taxon>Hydrophiinae</taxon>
        <taxon>Pseudonaja</taxon>
    </lineage>
</organism>
<feature type="compositionally biased region" description="Polar residues" evidence="1">
    <location>
        <begin position="346"/>
        <end position="356"/>
    </location>
</feature>
<name>A0A670ZSH3_PSETE</name>
<keyword evidence="3" id="KW-1185">Reference proteome</keyword>
<proteinExistence type="predicted"/>
<feature type="compositionally biased region" description="Basic and acidic residues" evidence="1">
    <location>
        <begin position="532"/>
        <end position="541"/>
    </location>
</feature>
<feature type="region of interest" description="Disordered" evidence="1">
    <location>
        <begin position="156"/>
        <end position="176"/>
    </location>
</feature>
<dbReference type="Proteomes" id="UP000472273">
    <property type="component" value="Unplaced"/>
</dbReference>
<feature type="compositionally biased region" description="Basic and acidic residues" evidence="1">
    <location>
        <begin position="205"/>
        <end position="214"/>
    </location>
</feature>
<feature type="compositionally biased region" description="Low complexity" evidence="1">
    <location>
        <begin position="418"/>
        <end position="445"/>
    </location>
</feature>
<dbReference type="GeneTree" id="ENSGT00940000156355"/>
<feature type="compositionally biased region" description="Polar residues" evidence="1">
    <location>
        <begin position="287"/>
        <end position="303"/>
    </location>
</feature>
<feature type="region of interest" description="Disordered" evidence="1">
    <location>
        <begin position="1"/>
        <end position="45"/>
    </location>
</feature>
<feature type="compositionally biased region" description="Basic and acidic residues" evidence="1">
    <location>
        <begin position="446"/>
        <end position="457"/>
    </location>
</feature>
<reference evidence="2" key="1">
    <citation type="submission" date="2025-08" db="UniProtKB">
        <authorList>
            <consortium name="Ensembl"/>
        </authorList>
    </citation>
    <scope>IDENTIFICATION</scope>
</reference>
<accession>A0A670ZSH3</accession>
<feature type="compositionally biased region" description="Polar residues" evidence="1">
    <location>
        <begin position="236"/>
        <end position="246"/>
    </location>
</feature>